<dbReference type="SUPFAM" id="SSF51971">
    <property type="entry name" value="Nucleotide-binding domain"/>
    <property type="match status" value="1"/>
</dbReference>
<dbReference type="GO" id="GO:0016705">
    <property type="term" value="F:oxidoreductase activity, acting on paired donors, with incorporation or reduction of molecular oxygen"/>
    <property type="evidence" value="ECO:0007669"/>
    <property type="project" value="UniProtKB-ARBA"/>
</dbReference>
<gene>
    <name evidence="7" type="ORF">SAMN05444972_102186</name>
</gene>
<dbReference type="InterPro" id="IPR036922">
    <property type="entry name" value="Rieske_2Fe-2S_sf"/>
</dbReference>
<dbReference type="FunFam" id="2.102.10.10:FF:000014">
    <property type="entry name" value="Oxidoreductase, FAD dependent"/>
    <property type="match status" value="1"/>
</dbReference>
<dbReference type="InterPro" id="IPR038010">
    <property type="entry name" value="YhfW_C"/>
</dbReference>
<dbReference type="InterPro" id="IPR017941">
    <property type="entry name" value="Rieske_2Fe-2S"/>
</dbReference>
<evidence type="ECO:0000313" key="7">
    <source>
        <dbReference type="EMBL" id="SFS44610.1"/>
    </source>
</evidence>
<organism evidence="7 8">
    <name type="scientific">Marininema halotolerans</name>
    <dbReference type="NCBI Taxonomy" id="1155944"/>
    <lineage>
        <taxon>Bacteria</taxon>
        <taxon>Bacillati</taxon>
        <taxon>Bacillota</taxon>
        <taxon>Bacilli</taxon>
        <taxon>Bacillales</taxon>
        <taxon>Thermoactinomycetaceae</taxon>
        <taxon>Marininema</taxon>
    </lineage>
</organism>
<dbReference type="SUPFAM" id="SSF50022">
    <property type="entry name" value="ISP domain"/>
    <property type="match status" value="1"/>
</dbReference>
<evidence type="ECO:0000256" key="4">
    <source>
        <dbReference type="ARBA" id="ARBA00023014"/>
    </source>
</evidence>
<dbReference type="CDD" id="cd03477">
    <property type="entry name" value="Rieske_YhfW_C"/>
    <property type="match status" value="1"/>
</dbReference>
<dbReference type="PROSITE" id="PS51296">
    <property type="entry name" value="RIESKE"/>
    <property type="match status" value="1"/>
</dbReference>
<evidence type="ECO:0000256" key="1">
    <source>
        <dbReference type="ARBA" id="ARBA00022714"/>
    </source>
</evidence>
<dbReference type="GO" id="GO:0004497">
    <property type="term" value="F:monooxygenase activity"/>
    <property type="evidence" value="ECO:0007669"/>
    <property type="project" value="UniProtKB-ARBA"/>
</dbReference>
<dbReference type="GO" id="GO:0046872">
    <property type="term" value="F:metal ion binding"/>
    <property type="evidence" value="ECO:0007669"/>
    <property type="project" value="UniProtKB-KW"/>
</dbReference>
<dbReference type="Pfam" id="PF01266">
    <property type="entry name" value="DAO"/>
    <property type="match status" value="1"/>
</dbReference>
<dbReference type="GO" id="GO:0016020">
    <property type="term" value="C:membrane"/>
    <property type="evidence" value="ECO:0007669"/>
    <property type="project" value="InterPro"/>
</dbReference>
<keyword evidence="4" id="KW-0411">Iron-sulfur</keyword>
<dbReference type="PANTHER" id="PTHR13847:SF274">
    <property type="entry name" value="RIESKE 2FE-2S IRON-SULFUR PROTEIN YHFW-RELATED"/>
    <property type="match status" value="1"/>
</dbReference>
<evidence type="ECO:0000256" key="5">
    <source>
        <dbReference type="ARBA" id="ARBA00023157"/>
    </source>
</evidence>
<keyword evidence="2" id="KW-0479">Metal-binding</keyword>
<reference evidence="8" key="1">
    <citation type="submission" date="2016-10" db="EMBL/GenBank/DDBJ databases">
        <authorList>
            <person name="Varghese N."/>
            <person name="Submissions S."/>
        </authorList>
    </citation>
    <scope>NUCLEOTIDE SEQUENCE [LARGE SCALE GENOMIC DNA]</scope>
    <source>
        <strain evidence="8">DSM 45789</strain>
    </source>
</reference>
<dbReference type="Pfam" id="PF00355">
    <property type="entry name" value="Rieske"/>
    <property type="match status" value="1"/>
</dbReference>
<dbReference type="Gene3D" id="2.102.10.10">
    <property type="entry name" value="Rieske [2Fe-2S] iron-sulphur domain"/>
    <property type="match status" value="1"/>
</dbReference>
<keyword evidence="5" id="KW-1015">Disulfide bond</keyword>
<evidence type="ECO:0000313" key="8">
    <source>
        <dbReference type="Proteomes" id="UP000198660"/>
    </source>
</evidence>
<keyword evidence="3" id="KW-0408">Iron</keyword>
<accession>A0A1I6PX05</accession>
<dbReference type="InterPro" id="IPR036188">
    <property type="entry name" value="FAD/NAD-bd_sf"/>
</dbReference>
<evidence type="ECO:0000256" key="3">
    <source>
        <dbReference type="ARBA" id="ARBA00023004"/>
    </source>
</evidence>
<name>A0A1I6PX05_9BACL</name>
<keyword evidence="8" id="KW-1185">Reference proteome</keyword>
<dbReference type="GO" id="GO:0005737">
    <property type="term" value="C:cytoplasm"/>
    <property type="evidence" value="ECO:0007669"/>
    <property type="project" value="TreeGrafter"/>
</dbReference>
<proteinExistence type="predicted"/>
<dbReference type="EMBL" id="FPAA01000002">
    <property type="protein sequence ID" value="SFS44610.1"/>
    <property type="molecule type" value="Genomic_DNA"/>
</dbReference>
<dbReference type="GO" id="GO:0051537">
    <property type="term" value="F:2 iron, 2 sulfur cluster binding"/>
    <property type="evidence" value="ECO:0007669"/>
    <property type="project" value="UniProtKB-KW"/>
</dbReference>
<dbReference type="Gene3D" id="3.30.9.10">
    <property type="entry name" value="D-Amino Acid Oxidase, subunit A, domain 2"/>
    <property type="match status" value="1"/>
</dbReference>
<feature type="domain" description="Rieske" evidence="6">
    <location>
        <begin position="427"/>
        <end position="521"/>
    </location>
</feature>
<dbReference type="RefSeq" id="WP_091834000.1">
    <property type="nucleotide sequence ID" value="NZ_FPAA01000002.1"/>
</dbReference>
<dbReference type="OrthoDB" id="9767869at2"/>
<dbReference type="InterPro" id="IPR005805">
    <property type="entry name" value="Rieske_Fe-S_prot_C"/>
</dbReference>
<dbReference type="AlphaFoldDB" id="A0A1I6PX05"/>
<dbReference type="PRINTS" id="PR00162">
    <property type="entry name" value="RIESKE"/>
</dbReference>
<protein>
    <submittedName>
        <fullName evidence="7">Glycine/D-amino acid oxidase</fullName>
    </submittedName>
</protein>
<keyword evidence="1" id="KW-0001">2Fe-2S</keyword>
<dbReference type="Gene3D" id="3.50.50.60">
    <property type="entry name" value="FAD/NAD(P)-binding domain"/>
    <property type="match status" value="1"/>
</dbReference>
<evidence type="ECO:0000259" key="6">
    <source>
        <dbReference type="PROSITE" id="PS51296"/>
    </source>
</evidence>
<dbReference type="PANTHER" id="PTHR13847">
    <property type="entry name" value="SARCOSINE DEHYDROGENASE-RELATED"/>
    <property type="match status" value="1"/>
</dbReference>
<dbReference type="Proteomes" id="UP000198660">
    <property type="component" value="Unassembled WGS sequence"/>
</dbReference>
<evidence type="ECO:0000256" key="2">
    <source>
        <dbReference type="ARBA" id="ARBA00022723"/>
    </source>
</evidence>
<dbReference type="InterPro" id="IPR006076">
    <property type="entry name" value="FAD-dep_OxRdtase"/>
</dbReference>
<sequence length="541" mass="60043">MQKKRGKIGALPLLPESYWINSNEWPRFSSLSENIHTQIIVIGGGITGITTAYLLAKSGCKVVLIDGDRLFHGTTGHTTAKITAQHGFIYHDLIRQLGTEKAKQYYQANMEAKKFIEQQIKEKKISCEFREEKAFLYAMNESSRRKIEQENHAYQRLGIDGQATDQLPLGIDSYGAVVMNKQAQFHPLAYLTELVSNMVREGVQIYENTKAVDIVEGSSPEVIVENGRKITGDQIIIASHFPFYDGGGLYFTRLKAVRSYVLALRGKTRDVGGMYISADDPVRSIRSVHWQDESLIFVGGESHQTGQGIDTMNHYEALAQYAEKIFGEATIAYRWSAQDLTSLDQVPYIGSITAGKPNIYIATGYRKWGMTQGTIAATLLSDQVLGRDNSYTELYTPSRFRVNPSVKQVTLQGLDVAAHLLKGKLEIPTASLTEIGKDEAAVVVLGGDRTGAYRDREGTLHLVDTTCTHLGCEVEWNDGDRTWDCPCHGSRFSFTGDVIEGPAKKPLMRLGHFDGDREVIFTPELDAKKTGGQEDAELPSS</sequence>